<dbReference type="GO" id="GO:0008270">
    <property type="term" value="F:zinc ion binding"/>
    <property type="evidence" value="ECO:0007669"/>
    <property type="project" value="UniProtKB-KW"/>
</dbReference>
<evidence type="ECO:0000313" key="4">
    <source>
        <dbReference type="EMBL" id="KAG0512725.1"/>
    </source>
</evidence>
<dbReference type="SMART" id="SM00343">
    <property type="entry name" value="ZnF_C2HC"/>
    <property type="match status" value="2"/>
</dbReference>
<sequence length="914" mass="101534">MDPSSLNPRPGISIQKLIRSRFNCSVSPVSRSHVFFLVASFGHCKLRLSAASVGAVIQATIGGYAADFDVLHLNDRVFRFSVSSKKVGFHIVSLRSFECSEYKIFFHLWGMGGPNWKREWSLFCSEEVASWTKIQRHSRKSESHSSRVKPSVSFAQAVKSNLLTGANSVPMARRSGTHVHRVLEPQGNIARDRQPIGSVLRNPMVRGSHNLNLNNSALGGQTSPANNTFSALKHTANLFSALRPGFCSRCLSPHHVRALCKSRIRCFACREVGHIATHCRSQQFWGKSDNGPVLCDTVLRLNVHNSDVRLGPANCAPKQSKGFQLFGAWVGQQTNTSQRLPRAEPIEIALQSPLTLDSGTREEEVHIAAGKQTVNPIFRPSGDSCAPTFIPPADCINNVPTKPQPVQCLPHPSQHSAPTPPDIVPPIMAYQRANPALFKPRGMMVRTMAHRRPRPRNEDLAIVTIHPIPGNVLHFPVVEEVIRECCASRRARVSEVQKCPLGQAFVRFEHEYDRDRMVSDSPHLYGGSHFTFVKHNQGRNWRSLTFNHECWVMMLGLPEDYWEDEFIESCLGPFARIIDWHKDKTEADTTDLSKLLVKARVVDLENIPHFSVFSDGLGLNGQSWSVQCEILQHEFIGPMPPDEEQVPPPPPDGGPPMFDFFGLGQPLLAPVPDNGQNIEEQDNQNEQHQDHELPGPAGIQVPQQLNLNIPLQHLDQDLNDFPDMIDPLEMIINPAQGIDQEDVVLQIANPPRALMPMTEPEEEPFQMPTHFPVMQVDEEELMNSDELQSSPEQEFGARSYFNNLEQGESSNAQRGNYPTNVAHNLTLNQTGHIGASHISNLEQGESSNRQRGVSPDTVDPNLAQNQAGPQLAHSIEPAGQNLIAVQAQANDVEAQANQYVPPAPAESMQQDPSN</sequence>
<keyword evidence="1" id="KW-0479">Metal-binding</keyword>
<evidence type="ECO:0000259" key="3">
    <source>
        <dbReference type="PROSITE" id="PS50158"/>
    </source>
</evidence>
<dbReference type="Gene3D" id="4.10.60.10">
    <property type="entry name" value="Zinc finger, CCHC-type"/>
    <property type="match status" value="1"/>
</dbReference>
<dbReference type="PANTHER" id="PTHR33075">
    <property type="entry name" value="OS02G0499800 PROTEIN"/>
    <property type="match status" value="1"/>
</dbReference>
<reference evidence="4" key="1">
    <citation type="journal article" date="2019" name="BMC Genomics">
        <title>A new reference genome for Sorghum bicolor reveals high levels of sequence similarity between sweet and grain genotypes: implications for the genetics of sugar metabolism.</title>
        <authorList>
            <person name="Cooper E.A."/>
            <person name="Brenton Z.W."/>
            <person name="Flinn B.S."/>
            <person name="Jenkins J."/>
            <person name="Shu S."/>
            <person name="Flowers D."/>
            <person name="Luo F."/>
            <person name="Wang Y."/>
            <person name="Xia P."/>
            <person name="Barry K."/>
            <person name="Daum C."/>
            <person name="Lipzen A."/>
            <person name="Yoshinaga Y."/>
            <person name="Schmutz J."/>
            <person name="Saski C."/>
            <person name="Vermerris W."/>
            <person name="Kresovich S."/>
        </authorList>
    </citation>
    <scope>NUCLEOTIDE SEQUENCE</scope>
</reference>
<dbReference type="SUPFAM" id="SSF57756">
    <property type="entry name" value="Retrovirus zinc finger-like domains"/>
    <property type="match status" value="1"/>
</dbReference>
<dbReference type="PANTHER" id="PTHR33075:SF7">
    <property type="entry name" value="OS02G0303350 PROTEIN"/>
    <property type="match status" value="1"/>
</dbReference>
<reference evidence="4" key="2">
    <citation type="submission" date="2020-10" db="EMBL/GenBank/DDBJ databases">
        <authorList>
            <person name="Cooper E.A."/>
            <person name="Brenton Z.W."/>
            <person name="Flinn B.S."/>
            <person name="Jenkins J."/>
            <person name="Shu S."/>
            <person name="Flowers D."/>
            <person name="Luo F."/>
            <person name="Wang Y."/>
            <person name="Xia P."/>
            <person name="Barry K."/>
            <person name="Daum C."/>
            <person name="Lipzen A."/>
            <person name="Yoshinaga Y."/>
            <person name="Schmutz J."/>
            <person name="Saski C."/>
            <person name="Vermerris W."/>
            <person name="Kresovich S."/>
        </authorList>
    </citation>
    <scope>NUCLEOTIDE SEQUENCE</scope>
</reference>
<dbReference type="Pfam" id="PF24530">
    <property type="entry name" value="DUF7597"/>
    <property type="match status" value="1"/>
</dbReference>
<feature type="domain" description="CCHC-type" evidence="3">
    <location>
        <begin position="265"/>
        <end position="281"/>
    </location>
</feature>
<comment type="caution">
    <text evidence="4">The sequence shown here is derived from an EMBL/GenBank/DDBJ whole genome shotgun (WGS) entry which is preliminary data.</text>
</comment>
<feature type="region of interest" description="Disordered" evidence="2">
    <location>
        <begin position="661"/>
        <end position="700"/>
    </location>
</feature>
<protein>
    <recommendedName>
        <fullName evidence="3">CCHC-type domain-containing protein</fullName>
    </recommendedName>
</protein>
<evidence type="ECO:0000256" key="1">
    <source>
        <dbReference type="PROSITE-ProRule" id="PRU00047"/>
    </source>
</evidence>
<dbReference type="InterPro" id="IPR001878">
    <property type="entry name" value="Znf_CCHC"/>
</dbReference>
<evidence type="ECO:0000313" key="5">
    <source>
        <dbReference type="Proteomes" id="UP000807115"/>
    </source>
</evidence>
<accession>A0A921TZJ4</accession>
<dbReference type="GO" id="GO:0003676">
    <property type="term" value="F:nucleic acid binding"/>
    <property type="evidence" value="ECO:0007669"/>
    <property type="project" value="InterPro"/>
</dbReference>
<gene>
    <name evidence="4" type="ORF">BDA96_10G038600</name>
</gene>
<evidence type="ECO:0000256" key="2">
    <source>
        <dbReference type="SAM" id="MobiDB-lite"/>
    </source>
</evidence>
<dbReference type="AlphaFoldDB" id="A0A921TZJ4"/>
<keyword evidence="1" id="KW-0862">Zinc</keyword>
<keyword evidence="1" id="KW-0863">Zinc-finger</keyword>
<dbReference type="EMBL" id="CM027689">
    <property type="protein sequence ID" value="KAG0512725.1"/>
    <property type="molecule type" value="Genomic_DNA"/>
</dbReference>
<dbReference type="PROSITE" id="PS50158">
    <property type="entry name" value="ZF_CCHC"/>
    <property type="match status" value="1"/>
</dbReference>
<feature type="region of interest" description="Disordered" evidence="2">
    <location>
        <begin position="843"/>
        <end position="875"/>
    </location>
</feature>
<dbReference type="InterPro" id="IPR056018">
    <property type="entry name" value="DUF7597"/>
</dbReference>
<name>A0A921TZJ4_SORBI</name>
<organism evidence="4 5">
    <name type="scientific">Sorghum bicolor</name>
    <name type="common">Sorghum</name>
    <name type="synonym">Sorghum vulgare</name>
    <dbReference type="NCBI Taxonomy" id="4558"/>
    <lineage>
        <taxon>Eukaryota</taxon>
        <taxon>Viridiplantae</taxon>
        <taxon>Streptophyta</taxon>
        <taxon>Embryophyta</taxon>
        <taxon>Tracheophyta</taxon>
        <taxon>Spermatophyta</taxon>
        <taxon>Magnoliopsida</taxon>
        <taxon>Liliopsida</taxon>
        <taxon>Poales</taxon>
        <taxon>Poaceae</taxon>
        <taxon>PACMAD clade</taxon>
        <taxon>Panicoideae</taxon>
        <taxon>Andropogonodae</taxon>
        <taxon>Andropogoneae</taxon>
        <taxon>Sorghinae</taxon>
        <taxon>Sorghum</taxon>
    </lineage>
</organism>
<dbReference type="Proteomes" id="UP000807115">
    <property type="component" value="Chromosome 10"/>
</dbReference>
<dbReference type="InterPro" id="IPR036875">
    <property type="entry name" value="Znf_CCHC_sf"/>
</dbReference>
<feature type="region of interest" description="Disordered" evidence="2">
    <location>
        <begin position="894"/>
        <end position="914"/>
    </location>
</feature>
<proteinExistence type="predicted"/>